<reference evidence="6" key="1">
    <citation type="submission" date="2020-11" db="EMBL/GenBank/DDBJ databases">
        <authorList>
            <person name="Whiteford S."/>
        </authorList>
    </citation>
    <scope>NUCLEOTIDE SEQUENCE</scope>
</reference>
<evidence type="ECO:0000313" key="6">
    <source>
        <dbReference type="EMBL" id="CAG9133193.1"/>
    </source>
</evidence>
<protein>
    <submittedName>
        <fullName evidence="6">(diamondback moth) hypothetical protein</fullName>
    </submittedName>
</protein>
<dbReference type="InterPro" id="IPR001766">
    <property type="entry name" value="Fork_head_dom"/>
</dbReference>
<dbReference type="SMART" id="SM00339">
    <property type="entry name" value="FH"/>
    <property type="match status" value="1"/>
</dbReference>
<dbReference type="GO" id="GO:0000978">
    <property type="term" value="F:RNA polymerase II cis-regulatory region sequence-specific DNA binding"/>
    <property type="evidence" value="ECO:0007669"/>
    <property type="project" value="TreeGrafter"/>
</dbReference>
<evidence type="ECO:0000256" key="2">
    <source>
        <dbReference type="ARBA" id="ARBA00023242"/>
    </source>
</evidence>
<dbReference type="InterPro" id="IPR018122">
    <property type="entry name" value="TF_fork_head_CS_1"/>
</dbReference>
<dbReference type="PROSITE" id="PS50039">
    <property type="entry name" value="FORK_HEAD_3"/>
    <property type="match status" value="1"/>
</dbReference>
<evidence type="ECO:0000313" key="7">
    <source>
        <dbReference type="Proteomes" id="UP000653454"/>
    </source>
</evidence>
<dbReference type="InterPro" id="IPR036388">
    <property type="entry name" value="WH-like_DNA-bd_sf"/>
</dbReference>
<name>A0A8S4FWI3_PLUXY</name>
<dbReference type="SUPFAM" id="SSF46785">
    <property type="entry name" value="Winged helix' DNA-binding domain"/>
    <property type="match status" value="1"/>
</dbReference>
<dbReference type="GO" id="GO:0005634">
    <property type="term" value="C:nucleus"/>
    <property type="evidence" value="ECO:0007669"/>
    <property type="project" value="UniProtKB-SubCell"/>
</dbReference>
<organism evidence="6 7">
    <name type="scientific">Plutella xylostella</name>
    <name type="common">Diamondback moth</name>
    <name type="synonym">Plutella maculipennis</name>
    <dbReference type="NCBI Taxonomy" id="51655"/>
    <lineage>
        <taxon>Eukaryota</taxon>
        <taxon>Metazoa</taxon>
        <taxon>Ecdysozoa</taxon>
        <taxon>Arthropoda</taxon>
        <taxon>Hexapoda</taxon>
        <taxon>Insecta</taxon>
        <taxon>Pterygota</taxon>
        <taxon>Neoptera</taxon>
        <taxon>Endopterygota</taxon>
        <taxon>Lepidoptera</taxon>
        <taxon>Glossata</taxon>
        <taxon>Ditrysia</taxon>
        <taxon>Yponomeutoidea</taxon>
        <taxon>Plutellidae</taxon>
        <taxon>Plutella</taxon>
    </lineage>
</organism>
<dbReference type="FunFam" id="1.10.10.10:FF:000352">
    <property type="entry name" value="Forkhead box Q2"/>
    <property type="match status" value="1"/>
</dbReference>
<gene>
    <name evidence="6" type="ORF">PLXY2_LOCUS11462</name>
</gene>
<feature type="region of interest" description="Disordered" evidence="4">
    <location>
        <begin position="170"/>
        <end position="206"/>
    </location>
</feature>
<keyword evidence="7" id="KW-1185">Reference proteome</keyword>
<dbReference type="InterPro" id="IPR050211">
    <property type="entry name" value="FOX_domain-containing"/>
</dbReference>
<dbReference type="Gene3D" id="1.10.10.10">
    <property type="entry name" value="Winged helix-like DNA-binding domain superfamily/Winged helix DNA-binding domain"/>
    <property type="match status" value="1"/>
</dbReference>
<evidence type="ECO:0000259" key="5">
    <source>
        <dbReference type="PROSITE" id="PS50039"/>
    </source>
</evidence>
<comment type="subcellular location">
    <subcellularLocation>
        <location evidence="3">Nucleus</location>
    </subcellularLocation>
</comment>
<dbReference type="AlphaFoldDB" id="A0A8S4FWI3"/>
<feature type="domain" description="Fork-head" evidence="5">
    <location>
        <begin position="76"/>
        <end position="168"/>
    </location>
</feature>
<proteinExistence type="predicted"/>
<dbReference type="PRINTS" id="PR00053">
    <property type="entry name" value="FORKHEAD"/>
</dbReference>
<dbReference type="GO" id="GO:0000981">
    <property type="term" value="F:DNA-binding transcription factor activity, RNA polymerase II-specific"/>
    <property type="evidence" value="ECO:0007669"/>
    <property type="project" value="TreeGrafter"/>
</dbReference>
<evidence type="ECO:0000256" key="1">
    <source>
        <dbReference type="ARBA" id="ARBA00023125"/>
    </source>
</evidence>
<feature type="region of interest" description="Disordered" evidence="4">
    <location>
        <begin position="294"/>
        <end position="314"/>
    </location>
</feature>
<dbReference type="InterPro" id="IPR047519">
    <property type="entry name" value="FH_FOXQ2-like"/>
</dbReference>
<accession>A0A8S4FWI3</accession>
<dbReference type="Proteomes" id="UP000653454">
    <property type="component" value="Unassembled WGS sequence"/>
</dbReference>
<dbReference type="PROSITE" id="PS00658">
    <property type="entry name" value="FORK_HEAD_2"/>
    <property type="match status" value="1"/>
</dbReference>
<keyword evidence="1 3" id="KW-0238">DNA-binding</keyword>
<dbReference type="InterPro" id="IPR036390">
    <property type="entry name" value="WH_DNA-bd_sf"/>
</dbReference>
<dbReference type="CDD" id="cd20035">
    <property type="entry name" value="FH_FOXQ2-like"/>
    <property type="match status" value="1"/>
</dbReference>
<sequence length="314" mass="34748">MCSGADGAAWPLGKDAPSPVSALDHYRLQLYNYAVVERLRFYQPTVPPCYPGPYGPRLALSMQLLQQRALQPEEPKPQHSYIGLIAMAILSSPDRKLVLSDIYQHILDNYPYFRSRGPGWRNSIRHNLSLNDCFVKAGRSANGKGHYWAIHPANVEDFRKGDFRRRKAQRKVRKHMGLAVDDDGEDSPSPPPQSPPPTALPPLPFWGGGRLAGGVARKRQFDVASLLAPDDVPDKRLRRDSSGEEEAEEDIDVVASDAEERGGAGEGVRVLAPAATYPLLGGWWPLEPALLQQLRRRAASPPPPPRDQHSPPDT</sequence>
<comment type="caution">
    <text evidence="6">The sequence shown here is derived from an EMBL/GenBank/DDBJ whole genome shotgun (WGS) entry which is preliminary data.</text>
</comment>
<dbReference type="GO" id="GO:0009653">
    <property type="term" value="P:anatomical structure morphogenesis"/>
    <property type="evidence" value="ECO:0007669"/>
    <property type="project" value="TreeGrafter"/>
</dbReference>
<dbReference type="PROSITE" id="PS00657">
    <property type="entry name" value="FORK_HEAD_1"/>
    <property type="match status" value="1"/>
</dbReference>
<feature type="compositionally biased region" description="Pro residues" evidence="4">
    <location>
        <begin position="188"/>
        <end position="204"/>
    </location>
</feature>
<keyword evidence="2 3" id="KW-0539">Nucleus</keyword>
<dbReference type="PANTHER" id="PTHR11829:SF343">
    <property type="entry name" value="FORK-HEAD DOMAIN-CONTAINING PROTEIN"/>
    <property type="match status" value="1"/>
</dbReference>
<dbReference type="GO" id="GO:0030154">
    <property type="term" value="P:cell differentiation"/>
    <property type="evidence" value="ECO:0007669"/>
    <property type="project" value="TreeGrafter"/>
</dbReference>
<dbReference type="EMBL" id="CAJHNJ030000058">
    <property type="protein sequence ID" value="CAG9133193.1"/>
    <property type="molecule type" value="Genomic_DNA"/>
</dbReference>
<dbReference type="PANTHER" id="PTHR11829">
    <property type="entry name" value="FORKHEAD BOX PROTEIN"/>
    <property type="match status" value="1"/>
</dbReference>
<evidence type="ECO:0000256" key="3">
    <source>
        <dbReference type="PROSITE-ProRule" id="PRU00089"/>
    </source>
</evidence>
<feature type="DNA-binding region" description="Fork-head" evidence="3">
    <location>
        <begin position="76"/>
        <end position="168"/>
    </location>
</feature>
<evidence type="ECO:0000256" key="4">
    <source>
        <dbReference type="SAM" id="MobiDB-lite"/>
    </source>
</evidence>
<dbReference type="Pfam" id="PF00250">
    <property type="entry name" value="Forkhead"/>
    <property type="match status" value="1"/>
</dbReference>
<dbReference type="InterPro" id="IPR030456">
    <property type="entry name" value="TF_fork_head_CS_2"/>
</dbReference>